<dbReference type="Pfam" id="PF07993">
    <property type="entry name" value="NAD_binding_4"/>
    <property type="match status" value="1"/>
</dbReference>
<sequence>MTVIDTTRDLDALFRRQVSATPDALALEDKASRYTYSQLDAAVEALSDRFRRQYRVARDTLVGILMGRGADYVIACLAALRAGGAFLVLELAYPPGLLADVIADANPAVIVTQEAHAKLIKADVPTILLDQQHPPTATANGAHDDAQPLPPLPKDTDLDRLAFVSYSSGTTGKPKGIANPHRAPVGSYALRFAVNDLHPGDRVACNVYFVWEMLRPLLRGATTYAVPDEASYDPVALVELLASKNITETLMTPTLLAAVLSRHSKLGEKLPALRSLWLNGEVVTTDLARRAVRALPNARLLNCYSASETHEVACGDIGEMLKTLDADAAYCPVGPPMDLPHTYILDEAGNPVAPGTPGELVVGGPNLARGYLNLPDTTAAAFTRDTFAASEPGARKYRTGDLARILPGSGLLEITGRVGGMIKIRGYSIVPGTVEKAIIDKFAVSSCAVVAHGDGLERQLLAYLVLEDDAAERGERSSLPIDENGYSPVARQTLVQVLAHYMIPTLWVVLDSLPTHEVSGKVDLKNLPSPSAAIAAANATGSRTRSPGPDEMINIKSIAKLWALSLNMSPESILEAGKTVSFFDLGGHSLSLADLATRISKTLGGFTVPVGELAGSPSLEGHVQVLINARDGHNAAVQADLPAILRADSVLSDEFRPKAGSPKHLLRDADTVLLTGTTGFLGGFLLHDILASTSARVICLIRFDAPYRTDRSAAMARLRRNMLDLGLWDNSMLDRIDVLPANLSRNRLGLVPDVYEELVAKVQVIVHCAAQVNLVYPYAALRDANVEGTREILRLACLCNATVQYVSTNGVLPPSQSGWPESASMPIDDVPDKLLDGYCQTKWVAERLVLEAARRGLNATAVRIGTLSGHSKTGSTNTYDLITALIVESLHLGVAPHIDGWHVEMTAVDYVSKGIVALANHADGEQLVYHLGDPEPIDCQLLFHHLEALGYPTRRTDWESWVALWQEKRGSAKGGDHGVTVDILRSGMPPKEFLTGIIALRDDATRKAIGAELERPKIDARLLQTYARHWYSRGWLHRQPSSVPATPSVGSATNGVVNGLAAAGAAVVGAATAAVGAAATGAAGAASAAVGATSTSSSAETPTSAQAPYDPARPLAGKVAVITGASSGIGAAVAKALAREGAHVSLAARRLDALESLRAEIASTSGATGAKVHLHKTDVTDRDQVESLMRTTAAALGPVDVIVSCAGVMYYTLMKNVKTVEWDQTVDVNCKGLLNVLSSSVPAMLARGSGHVVAISSDAGRKVFPGLGVYSASKFFVEATLQSLRLETAGTGLKVTSVQPGNTATDLLNMSSDAEAVEKYGGASGAQILAPEDVADSIVYALRLPPHVSMNEILIEPRDEPI</sequence>
<dbReference type="Gene3D" id="3.40.50.12780">
    <property type="entry name" value="N-terminal domain of ligase-like"/>
    <property type="match status" value="1"/>
</dbReference>
<dbReference type="Gene3D" id="3.30.300.30">
    <property type="match status" value="1"/>
</dbReference>
<dbReference type="EMBL" id="OOIP01000031">
    <property type="protein sequence ID" value="SPO41779.1"/>
    <property type="molecule type" value="Genomic_DNA"/>
</dbReference>
<dbReference type="Gene3D" id="3.40.50.720">
    <property type="entry name" value="NAD(P)-binding Rossmann-like Domain"/>
    <property type="match status" value="2"/>
</dbReference>
<dbReference type="CDD" id="cd05930">
    <property type="entry name" value="A_NRPS"/>
    <property type="match status" value="1"/>
</dbReference>
<organism evidence="6 7">
    <name type="scientific">Pseudozyma flocculosa</name>
    <dbReference type="NCBI Taxonomy" id="84751"/>
    <lineage>
        <taxon>Eukaryota</taxon>
        <taxon>Fungi</taxon>
        <taxon>Dikarya</taxon>
        <taxon>Basidiomycota</taxon>
        <taxon>Ustilaginomycotina</taxon>
        <taxon>Ustilaginomycetes</taxon>
        <taxon>Ustilaginales</taxon>
        <taxon>Ustilaginaceae</taxon>
        <taxon>Pseudozyma</taxon>
    </lineage>
</organism>
<dbReference type="PANTHER" id="PTHR44845">
    <property type="entry name" value="CARRIER DOMAIN-CONTAINING PROTEIN"/>
    <property type="match status" value="1"/>
</dbReference>
<keyword evidence="7" id="KW-1185">Reference proteome</keyword>
<dbReference type="PANTHER" id="PTHR44845:SF6">
    <property type="entry name" value="BETA-ALANINE-ACTIVATING ENZYME"/>
    <property type="match status" value="1"/>
</dbReference>
<dbReference type="SUPFAM" id="SSF56801">
    <property type="entry name" value="Acetyl-CoA synthetase-like"/>
    <property type="match status" value="1"/>
</dbReference>
<dbReference type="InterPro" id="IPR010080">
    <property type="entry name" value="Thioester_reductase-like_dom"/>
</dbReference>
<dbReference type="InterPro" id="IPR020845">
    <property type="entry name" value="AMP-binding_CS"/>
</dbReference>
<dbReference type="Pfam" id="PF00501">
    <property type="entry name" value="AMP-binding"/>
    <property type="match status" value="1"/>
</dbReference>
<dbReference type="CDD" id="cd05235">
    <property type="entry name" value="SDR_e1"/>
    <property type="match status" value="1"/>
</dbReference>
<dbReference type="PRINTS" id="PR00081">
    <property type="entry name" value="GDHRDH"/>
</dbReference>
<dbReference type="InterPro" id="IPR002347">
    <property type="entry name" value="SDR_fam"/>
</dbReference>
<dbReference type="InterPro" id="IPR036291">
    <property type="entry name" value="NAD(P)-bd_dom_sf"/>
</dbReference>
<dbReference type="FunFam" id="3.40.50.720:FF:000047">
    <property type="entry name" value="NADP-dependent L-serine/L-allo-threonine dehydrogenase"/>
    <property type="match status" value="1"/>
</dbReference>
<accession>A0A5C3FEI3</accession>
<dbReference type="InterPro" id="IPR045851">
    <property type="entry name" value="AMP-bd_C_sf"/>
</dbReference>
<dbReference type="SUPFAM" id="SSF51735">
    <property type="entry name" value="NAD(P)-binding Rossmann-fold domains"/>
    <property type="match status" value="2"/>
</dbReference>
<evidence type="ECO:0000256" key="3">
    <source>
        <dbReference type="ARBA" id="ARBA00023002"/>
    </source>
</evidence>
<name>A0A5C3FEI3_9BASI</name>
<evidence type="ECO:0000256" key="1">
    <source>
        <dbReference type="ARBA" id="ARBA00022450"/>
    </source>
</evidence>
<dbReference type="PROSITE" id="PS00012">
    <property type="entry name" value="PHOSPHOPANTETHEINE"/>
    <property type="match status" value="1"/>
</dbReference>
<dbReference type="NCBIfam" id="TIGR01746">
    <property type="entry name" value="Thioester-redct"/>
    <property type="match status" value="1"/>
</dbReference>
<protein>
    <submittedName>
        <fullName evidence="6">Related to Aminoadipate-semialdehyde dehydrogenase</fullName>
    </submittedName>
</protein>
<dbReference type="GO" id="GO:0016616">
    <property type="term" value="F:oxidoreductase activity, acting on the CH-OH group of donors, NAD or NADP as acceptor"/>
    <property type="evidence" value="ECO:0007669"/>
    <property type="project" value="UniProtKB-ARBA"/>
</dbReference>
<dbReference type="InterPro" id="IPR006162">
    <property type="entry name" value="Ppantetheine_attach_site"/>
</dbReference>
<comment type="similarity">
    <text evidence="4">Belongs to the NRP synthetase family.</text>
</comment>
<dbReference type="InterPro" id="IPR013120">
    <property type="entry name" value="FAR_NAD-bd"/>
</dbReference>
<evidence type="ECO:0000313" key="6">
    <source>
        <dbReference type="EMBL" id="SPO41779.1"/>
    </source>
</evidence>
<dbReference type="Gene3D" id="1.10.1200.10">
    <property type="entry name" value="ACP-like"/>
    <property type="match status" value="1"/>
</dbReference>
<dbReference type="SMART" id="SM00822">
    <property type="entry name" value="PKS_KR"/>
    <property type="match status" value="1"/>
</dbReference>
<dbReference type="Pfam" id="PF00106">
    <property type="entry name" value="adh_short"/>
    <property type="match status" value="1"/>
</dbReference>
<keyword evidence="3" id="KW-0560">Oxidoreductase</keyword>
<dbReference type="Proteomes" id="UP000323386">
    <property type="component" value="Unassembled WGS sequence"/>
</dbReference>
<dbReference type="PROSITE" id="PS00455">
    <property type="entry name" value="AMP_BINDING"/>
    <property type="match status" value="1"/>
</dbReference>
<dbReference type="InterPro" id="IPR042099">
    <property type="entry name" value="ANL_N_sf"/>
</dbReference>
<dbReference type="InterPro" id="IPR009081">
    <property type="entry name" value="PP-bd_ACP"/>
</dbReference>
<evidence type="ECO:0000256" key="4">
    <source>
        <dbReference type="ARBA" id="ARBA00029454"/>
    </source>
</evidence>
<evidence type="ECO:0000256" key="2">
    <source>
        <dbReference type="ARBA" id="ARBA00022553"/>
    </source>
</evidence>
<dbReference type="InterPro" id="IPR036736">
    <property type="entry name" value="ACP-like_sf"/>
</dbReference>
<dbReference type="PROSITE" id="PS50075">
    <property type="entry name" value="CARRIER"/>
    <property type="match status" value="1"/>
</dbReference>
<dbReference type="InterPro" id="IPR057326">
    <property type="entry name" value="KR_dom"/>
</dbReference>
<dbReference type="SUPFAM" id="SSF47336">
    <property type="entry name" value="ACP-like"/>
    <property type="match status" value="1"/>
</dbReference>
<keyword evidence="2" id="KW-0597">Phosphoprotein</keyword>
<dbReference type="OrthoDB" id="408177at2759"/>
<evidence type="ECO:0000259" key="5">
    <source>
        <dbReference type="PROSITE" id="PS50075"/>
    </source>
</evidence>
<reference evidence="6 7" key="1">
    <citation type="submission" date="2018-03" db="EMBL/GenBank/DDBJ databases">
        <authorList>
            <person name="Guldener U."/>
        </authorList>
    </citation>
    <scope>NUCLEOTIDE SEQUENCE [LARGE SCALE GENOMIC DNA]</scope>
    <source>
        <strain evidence="6 7">DAOM196992</strain>
    </source>
</reference>
<evidence type="ECO:0000313" key="7">
    <source>
        <dbReference type="Proteomes" id="UP000323386"/>
    </source>
</evidence>
<keyword evidence="1" id="KW-0596">Phosphopantetheine</keyword>
<gene>
    <name evidence="6" type="ORF">PSFLO_07261</name>
</gene>
<dbReference type="InterPro" id="IPR000873">
    <property type="entry name" value="AMP-dep_synth/lig_dom"/>
</dbReference>
<dbReference type="Pfam" id="PF00550">
    <property type="entry name" value="PP-binding"/>
    <property type="match status" value="1"/>
</dbReference>
<proteinExistence type="inferred from homology"/>
<feature type="domain" description="Carrier" evidence="5">
    <location>
        <begin position="549"/>
        <end position="630"/>
    </location>
</feature>